<dbReference type="EC" id="3.1.-.-" evidence="8"/>
<keyword evidence="7 8" id="KW-0238">DNA-binding</keyword>
<keyword evidence="3 8" id="KW-0255">Endonuclease</keyword>
<dbReference type="NCBIfam" id="TIGR03638">
    <property type="entry name" value="cas1_ECOLI"/>
    <property type="match status" value="1"/>
</dbReference>
<evidence type="ECO:0000256" key="3">
    <source>
        <dbReference type="ARBA" id="ARBA00022759"/>
    </source>
</evidence>
<dbReference type="InterPro" id="IPR002729">
    <property type="entry name" value="CRISPR-assoc_Cas1"/>
</dbReference>
<protein>
    <recommendedName>
        <fullName evidence="8">CRISPR-associated endonuclease Cas1</fullName>
        <ecNumber evidence="8">3.1.-.-</ecNumber>
    </recommendedName>
</protein>
<evidence type="ECO:0000256" key="7">
    <source>
        <dbReference type="ARBA" id="ARBA00023125"/>
    </source>
</evidence>
<feature type="binding site" evidence="8">
    <location>
        <position position="145"/>
    </location>
    <ligand>
        <name>Mn(2+)</name>
        <dbReference type="ChEBI" id="CHEBI:29035"/>
    </ligand>
</feature>
<dbReference type="EMBL" id="BAAAMN010000067">
    <property type="protein sequence ID" value="GAA2045767.1"/>
    <property type="molecule type" value="Genomic_DNA"/>
</dbReference>
<gene>
    <name evidence="9" type="primary">cas1e</name>
    <name evidence="8" type="synonym">cas1</name>
    <name evidence="9" type="ORF">GCM10009720_28250</name>
</gene>
<dbReference type="InterPro" id="IPR042206">
    <property type="entry name" value="CRISPR-assoc_Cas1_C"/>
</dbReference>
<keyword evidence="2 8" id="KW-0479">Metal-binding</keyword>
<dbReference type="Gene3D" id="1.20.120.920">
    <property type="entry name" value="CRISPR-associated endonuclease Cas1, C-terminal domain"/>
    <property type="match status" value="1"/>
</dbReference>
<evidence type="ECO:0000256" key="2">
    <source>
        <dbReference type="ARBA" id="ARBA00022723"/>
    </source>
</evidence>
<name>A0ABN2UYJ0_9MICC</name>
<keyword evidence="5 8" id="KW-0460">Magnesium</keyword>
<feature type="binding site" evidence="8">
    <location>
        <position position="212"/>
    </location>
    <ligand>
        <name>Mn(2+)</name>
        <dbReference type="ChEBI" id="CHEBI:29035"/>
    </ligand>
</feature>
<comment type="function">
    <text evidence="8">CRISPR (clustered regularly interspaced short palindromic repeat), is an adaptive immune system that provides protection against mobile genetic elements (viruses, transposable elements and conjugative plasmids). CRISPR clusters contain spacers, sequences complementary to antecedent mobile elements, and target invading nucleic acids. CRISPR clusters are transcribed and processed into CRISPR RNA (crRNA). Acts as a dsDNA endonuclease. Involved in the integration of spacer DNA into the CRISPR cassette.</text>
</comment>
<accession>A0ABN2UYJ0</accession>
<evidence type="ECO:0000256" key="4">
    <source>
        <dbReference type="ARBA" id="ARBA00022801"/>
    </source>
</evidence>
<evidence type="ECO:0000256" key="5">
    <source>
        <dbReference type="ARBA" id="ARBA00022842"/>
    </source>
</evidence>
<evidence type="ECO:0000313" key="10">
    <source>
        <dbReference type="Proteomes" id="UP001501461"/>
    </source>
</evidence>
<dbReference type="PANTHER" id="PTHR34353">
    <property type="entry name" value="CRISPR-ASSOCIATED ENDONUCLEASE CAS1 1"/>
    <property type="match status" value="1"/>
</dbReference>
<comment type="cofactor">
    <cofactor evidence="8">
        <name>Mg(2+)</name>
        <dbReference type="ChEBI" id="CHEBI:18420"/>
    </cofactor>
    <cofactor evidence="8">
        <name>Mn(2+)</name>
        <dbReference type="ChEBI" id="CHEBI:29035"/>
    </cofactor>
</comment>
<dbReference type="Pfam" id="PF01867">
    <property type="entry name" value="Cas_Cas1"/>
    <property type="match status" value="2"/>
</dbReference>
<dbReference type="InterPro" id="IPR033641">
    <property type="entry name" value="Cas1_I-E"/>
</dbReference>
<proteinExistence type="inferred from homology"/>
<evidence type="ECO:0000313" key="9">
    <source>
        <dbReference type="EMBL" id="GAA2045767.1"/>
    </source>
</evidence>
<dbReference type="PANTHER" id="PTHR34353:SF3">
    <property type="entry name" value="CRISPR-ASSOCIATED ENDONUCLEASE CAS1"/>
    <property type="match status" value="1"/>
</dbReference>
<keyword evidence="6 8" id="KW-0051">Antiviral defense</keyword>
<keyword evidence="10" id="KW-1185">Reference proteome</keyword>
<dbReference type="InterPro" id="IPR050646">
    <property type="entry name" value="Cas1"/>
</dbReference>
<dbReference type="Gene3D" id="3.100.10.20">
    <property type="entry name" value="CRISPR-associated endonuclease Cas1, N-terminal domain"/>
    <property type="match status" value="1"/>
</dbReference>
<dbReference type="CDD" id="cd09719">
    <property type="entry name" value="Cas1_I-E"/>
    <property type="match status" value="1"/>
</dbReference>
<dbReference type="InterPro" id="IPR019851">
    <property type="entry name" value="CRISPR-assoc_Cas1_ECOLI"/>
</dbReference>
<sequence>MSISAHRPEASELTRTSDRLSFVYVERCTVHRDDNALTATTKDGVLHIPSATIGCLLLGPGTSITYAAMALLGDFGVSVVWVGENGVRYYAHGRSLARSSRLLISQAQLVSNTRSRLDVARKMYAMRFPGEDVAKLTMQQLRGREGARVRRLYREASKSSGVEWSKRDYDPDDFDSSDDINKALTAANASLYGVVQSVITALGCSPGLGFVHTGNDRSFVYDIADLYKADITIPAAFEVAATGSMTIGSDVRRLVRDKIVEHRLLERCARDVTMLLAAQEDEPVEEWIQDDIVSLWSGPSGEDVPSGTGYGDDY</sequence>
<keyword evidence="8" id="KW-0464">Manganese</keyword>
<evidence type="ECO:0000256" key="6">
    <source>
        <dbReference type="ARBA" id="ARBA00023118"/>
    </source>
</evidence>
<comment type="caution">
    <text evidence="9">The sequence shown here is derived from an EMBL/GenBank/DDBJ whole genome shotgun (WGS) entry which is preliminary data.</text>
</comment>
<evidence type="ECO:0000256" key="1">
    <source>
        <dbReference type="ARBA" id="ARBA00022722"/>
    </source>
</evidence>
<dbReference type="Proteomes" id="UP001501461">
    <property type="component" value="Unassembled WGS sequence"/>
</dbReference>
<dbReference type="NCBIfam" id="TIGR00287">
    <property type="entry name" value="cas1"/>
    <property type="match status" value="1"/>
</dbReference>
<dbReference type="RefSeq" id="WP_343959904.1">
    <property type="nucleotide sequence ID" value="NZ_BAAAMN010000067.1"/>
</dbReference>
<keyword evidence="4 8" id="KW-0378">Hydrolase</keyword>
<keyword evidence="1 8" id="KW-0540">Nuclease</keyword>
<evidence type="ECO:0000256" key="8">
    <source>
        <dbReference type="HAMAP-Rule" id="MF_01470"/>
    </source>
</evidence>
<comment type="subunit">
    <text evidence="8">Homodimer, forms a heterotetramer with a Cas2 homodimer.</text>
</comment>
<organism evidence="9 10">
    <name type="scientific">Yaniella flava</name>
    <dbReference type="NCBI Taxonomy" id="287930"/>
    <lineage>
        <taxon>Bacteria</taxon>
        <taxon>Bacillati</taxon>
        <taxon>Actinomycetota</taxon>
        <taxon>Actinomycetes</taxon>
        <taxon>Micrococcales</taxon>
        <taxon>Micrococcaceae</taxon>
        <taxon>Yaniella</taxon>
    </lineage>
</organism>
<reference evidence="9 10" key="1">
    <citation type="journal article" date="2019" name="Int. J. Syst. Evol. Microbiol.">
        <title>The Global Catalogue of Microorganisms (GCM) 10K type strain sequencing project: providing services to taxonomists for standard genome sequencing and annotation.</title>
        <authorList>
            <consortium name="The Broad Institute Genomics Platform"/>
            <consortium name="The Broad Institute Genome Sequencing Center for Infectious Disease"/>
            <person name="Wu L."/>
            <person name="Ma J."/>
        </authorList>
    </citation>
    <scope>NUCLEOTIDE SEQUENCE [LARGE SCALE GENOMIC DNA]</scope>
    <source>
        <strain evidence="9 10">JCM 13595</strain>
    </source>
</reference>
<dbReference type="HAMAP" id="MF_01470">
    <property type="entry name" value="Cas1"/>
    <property type="match status" value="1"/>
</dbReference>
<dbReference type="GO" id="GO:0004519">
    <property type="term" value="F:endonuclease activity"/>
    <property type="evidence" value="ECO:0007669"/>
    <property type="project" value="UniProtKB-KW"/>
</dbReference>
<comment type="similarity">
    <text evidence="8">Belongs to the CRISPR-associated endonuclease Cas1 family.</text>
</comment>
<dbReference type="InterPro" id="IPR042211">
    <property type="entry name" value="CRISPR-assoc_Cas1_N"/>
</dbReference>
<feature type="binding site" evidence="8">
    <location>
        <position position="225"/>
    </location>
    <ligand>
        <name>Mn(2+)</name>
        <dbReference type="ChEBI" id="CHEBI:29035"/>
    </ligand>
</feature>